<dbReference type="Gene3D" id="3.40.50.2000">
    <property type="entry name" value="Glycogen Phosphorylase B"/>
    <property type="match status" value="2"/>
</dbReference>
<dbReference type="Pfam" id="PF00534">
    <property type="entry name" value="Glycos_transf_1"/>
    <property type="match status" value="1"/>
</dbReference>
<dbReference type="Proteomes" id="UP000004358">
    <property type="component" value="Unassembled WGS sequence"/>
</dbReference>
<dbReference type="PANTHER" id="PTHR46401:SF2">
    <property type="entry name" value="GLYCOSYLTRANSFERASE WBBK-RELATED"/>
    <property type="match status" value="1"/>
</dbReference>
<dbReference type="EMBL" id="AANZ01000004">
    <property type="protein sequence ID" value="EAQ81566.1"/>
    <property type="molecule type" value="Genomic_DNA"/>
</dbReference>
<dbReference type="InterPro" id="IPR028098">
    <property type="entry name" value="Glyco_trans_4-like_N"/>
</dbReference>
<protein>
    <submittedName>
        <fullName evidence="4">Mannosyltransferase</fullName>
    </submittedName>
</protein>
<dbReference type="eggNOG" id="COG0438">
    <property type="taxonomic scope" value="Bacteria"/>
</dbReference>
<reference evidence="4 5" key="1">
    <citation type="submission" date="2006-02" db="EMBL/GenBank/DDBJ databases">
        <authorList>
            <person name="Amann R."/>
            <person name="Ferriera S."/>
            <person name="Johnson J."/>
            <person name="Kravitz S."/>
            <person name="Halpern A."/>
            <person name="Remington K."/>
            <person name="Beeson K."/>
            <person name="Tran B."/>
            <person name="Rogers Y.-H."/>
            <person name="Friedman R."/>
            <person name="Venter J.C."/>
        </authorList>
    </citation>
    <scope>NUCLEOTIDE SEQUENCE [LARGE SCALE GENOMIC DNA]</scope>
    <source>
        <strain evidence="4 5">DSM 3645</strain>
    </source>
</reference>
<dbReference type="InterPro" id="IPR001296">
    <property type="entry name" value="Glyco_trans_1"/>
</dbReference>
<dbReference type="OrthoDB" id="283384at2"/>
<dbReference type="SUPFAM" id="SSF53756">
    <property type="entry name" value="UDP-Glycosyltransferase/glycogen phosphorylase"/>
    <property type="match status" value="1"/>
</dbReference>
<dbReference type="CDD" id="cd03809">
    <property type="entry name" value="GT4_MtfB-like"/>
    <property type="match status" value="1"/>
</dbReference>
<dbReference type="RefSeq" id="WP_002653558.1">
    <property type="nucleotide sequence ID" value="NZ_CH672376.1"/>
</dbReference>
<accession>A3ZP88</accession>
<dbReference type="PANTHER" id="PTHR46401">
    <property type="entry name" value="GLYCOSYLTRANSFERASE WBBK-RELATED"/>
    <property type="match status" value="1"/>
</dbReference>
<dbReference type="STRING" id="314230.DSM3645_28332"/>
<evidence type="ECO:0000313" key="4">
    <source>
        <dbReference type="EMBL" id="EAQ81566.1"/>
    </source>
</evidence>
<organism evidence="4 5">
    <name type="scientific">Blastopirellula marina DSM 3645</name>
    <dbReference type="NCBI Taxonomy" id="314230"/>
    <lineage>
        <taxon>Bacteria</taxon>
        <taxon>Pseudomonadati</taxon>
        <taxon>Planctomycetota</taxon>
        <taxon>Planctomycetia</taxon>
        <taxon>Pirellulales</taxon>
        <taxon>Pirellulaceae</taxon>
        <taxon>Blastopirellula</taxon>
    </lineage>
</organism>
<dbReference type="GO" id="GO:0016757">
    <property type="term" value="F:glycosyltransferase activity"/>
    <property type="evidence" value="ECO:0007669"/>
    <property type="project" value="UniProtKB-KW"/>
</dbReference>
<comment type="caution">
    <text evidence="4">The sequence shown here is derived from an EMBL/GenBank/DDBJ whole genome shotgun (WGS) entry which is preliminary data.</text>
</comment>
<evidence type="ECO:0000259" key="3">
    <source>
        <dbReference type="Pfam" id="PF13439"/>
    </source>
</evidence>
<feature type="domain" description="Glycosyl transferase family 1" evidence="2">
    <location>
        <begin position="211"/>
        <end position="362"/>
    </location>
</feature>
<gene>
    <name evidence="4" type="ORF">DSM3645_28332</name>
</gene>
<evidence type="ECO:0000259" key="2">
    <source>
        <dbReference type="Pfam" id="PF00534"/>
    </source>
</evidence>
<dbReference type="GO" id="GO:0009103">
    <property type="term" value="P:lipopolysaccharide biosynthetic process"/>
    <property type="evidence" value="ECO:0007669"/>
    <property type="project" value="TreeGrafter"/>
</dbReference>
<dbReference type="Pfam" id="PF13439">
    <property type="entry name" value="Glyco_transf_4"/>
    <property type="match status" value="1"/>
</dbReference>
<feature type="domain" description="Glycosyltransferase subfamily 4-like N-terminal" evidence="3">
    <location>
        <begin position="31"/>
        <end position="191"/>
    </location>
</feature>
<name>A3ZP88_9BACT</name>
<evidence type="ECO:0000313" key="5">
    <source>
        <dbReference type="Proteomes" id="UP000004358"/>
    </source>
</evidence>
<keyword evidence="1 4" id="KW-0808">Transferase</keyword>
<proteinExistence type="predicted"/>
<dbReference type="HOGENOM" id="CLU_009583_27_6_0"/>
<dbReference type="AlphaFoldDB" id="A3ZP88"/>
<evidence type="ECO:0000256" key="1">
    <source>
        <dbReference type="ARBA" id="ARBA00022679"/>
    </source>
</evidence>
<keyword evidence="4" id="KW-0328">Glycosyltransferase</keyword>
<sequence length="395" mass="44494">MKIESTTAPIEAGPLRVGFNANLLSDPAMRGWNRYAVNLLEHLPSANVQLVLYSMEPIAGQFLARFRDDSCVQSVSRKMNYTKWEQWWLPRQLRRDGIEVFHSPYHFGIPFATKCPCVVTLHDAIGQQRWPQFNGWRHAMQIGNWANYGSHVVARRKSTKVITVSRFSQSELVRRLSVDAQRISIIPEAADPIFATFPAEEKIQETAARFQLAKPYLFYIGGFEGRKNLDFLLKAFAAANLKDVVLALAGGDDDNRDRLRRLAAELEILDNVRFLGRVDDDDLPSLYRHAMAFVYPSLEEGFGLQLCEAMAMGCPILAANATSLPEVLGDGGALFNPTSVDDLTSLLRKIAEDPLLRHSLSQCSLHRGKQFSWQETARLTRVVYESIAPRMGAIR</sequence>